<dbReference type="PATRIC" id="fig|294710.3.peg.1447"/>
<sequence>MRVEYQFCESDKRGYQGVSLDEQECHAHLKGPVKDCLLDRQERENTLEHLKALTEETGFDANEDLLADIKALEDENVEVQNFRIGEAYAELILEKEFSCRFYWNELRDARNPKGNKTGADLVGFIEEDGLVLFLFGEVKTSSETTKRPPQVMTGAAGIEVQLRNMYNNRSKRLILLSYLKSKMRLFPADHPFKLDYESGIKAYYSKAEKYKLFGVLIRDVEPDERDLSPSYHRLKTQILEPVGLNLLALYIPIQKKNWLPIINSVTE</sequence>
<organism evidence="1 2">
    <name type="scientific">Proteiniphilum acetatigenes</name>
    <dbReference type="NCBI Taxonomy" id="294710"/>
    <lineage>
        <taxon>Bacteria</taxon>
        <taxon>Pseudomonadati</taxon>
        <taxon>Bacteroidota</taxon>
        <taxon>Bacteroidia</taxon>
        <taxon>Bacteroidales</taxon>
        <taxon>Dysgonomonadaceae</taxon>
        <taxon>Proteiniphilum</taxon>
    </lineage>
</organism>
<comment type="caution">
    <text evidence="1">The sequence shown here is derived from an EMBL/GenBank/DDBJ whole genome shotgun (WGS) entry which is preliminary data.</text>
</comment>
<evidence type="ECO:0008006" key="3">
    <source>
        <dbReference type="Google" id="ProtNLM"/>
    </source>
</evidence>
<dbReference type="AlphaFoldDB" id="A0A101HKZ7"/>
<accession>A0A101HKZ7</accession>
<reference evidence="2" key="1">
    <citation type="journal article" date="2015" name="MBio">
        <title>Genome-Resolved Metagenomic Analysis Reveals Roles for Candidate Phyla and Other Microbial Community Members in Biogeochemical Transformations in Oil Reservoirs.</title>
        <authorList>
            <person name="Hu P."/>
            <person name="Tom L."/>
            <person name="Singh A."/>
            <person name="Thomas B.C."/>
            <person name="Baker B.J."/>
            <person name="Piceno Y.M."/>
            <person name="Andersen G.L."/>
            <person name="Banfield J.F."/>
        </authorList>
    </citation>
    <scope>NUCLEOTIDE SEQUENCE [LARGE SCALE GENOMIC DNA]</scope>
</reference>
<gene>
    <name evidence="1" type="ORF">XD92_0065</name>
</gene>
<evidence type="ECO:0000313" key="1">
    <source>
        <dbReference type="EMBL" id="KUK78752.1"/>
    </source>
</evidence>
<proteinExistence type="predicted"/>
<evidence type="ECO:0000313" key="2">
    <source>
        <dbReference type="Proteomes" id="UP000053860"/>
    </source>
</evidence>
<dbReference type="Proteomes" id="UP000053860">
    <property type="component" value="Unassembled WGS sequence"/>
</dbReference>
<name>A0A101HKZ7_9BACT</name>
<protein>
    <recommendedName>
        <fullName evidence="3">Anti-bacteriophage protein A/HamA C-terminal domain-containing protein</fullName>
    </recommendedName>
</protein>
<dbReference type="EMBL" id="LGGN01000005">
    <property type="protein sequence ID" value="KUK78752.1"/>
    <property type="molecule type" value="Genomic_DNA"/>
</dbReference>